<comment type="caution">
    <text evidence="3">The sequence shown here is derived from an EMBL/GenBank/DDBJ whole genome shotgun (WGS) entry which is preliminary data.</text>
</comment>
<feature type="region of interest" description="Disordered" evidence="2">
    <location>
        <begin position="421"/>
        <end position="468"/>
    </location>
</feature>
<feature type="compositionally biased region" description="Pro residues" evidence="2">
    <location>
        <begin position="358"/>
        <end position="367"/>
    </location>
</feature>
<feature type="compositionally biased region" description="Pro residues" evidence="2">
    <location>
        <begin position="424"/>
        <end position="437"/>
    </location>
</feature>
<proteinExistence type="predicted"/>
<dbReference type="EMBL" id="JATN01000321">
    <property type="protein sequence ID" value="EUC59218.1"/>
    <property type="molecule type" value="Genomic_DNA"/>
</dbReference>
<organism evidence="3 4">
    <name type="scientific">Rhizoctonia solani AG-3 Rhs1AP</name>
    <dbReference type="NCBI Taxonomy" id="1086054"/>
    <lineage>
        <taxon>Eukaryota</taxon>
        <taxon>Fungi</taxon>
        <taxon>Dikarya</taxon>
        <taxon>Basidiomycota</taxon>
        <taxon>Agaricomycotina</taxon>
        <taxon>Agaricomycetes</taxon>
        <taxon>Cantharellales</taxon>
        <taxon>Ceratobasidiaceae</taxon>
        <taxon>Rhizoctonia</taxon>
    </lineage>
</organism>
<feature type="region of interest" description="Disordered" evidence="2">
    <location>
        <begin position="789"/>
        <end position="810"/>
    </location>
</feature>
<feature type="region of interest" description="Disordered" evidence="2">
    <location>
        <begin position="614"/>
        <end position="661"/>
    </location>
</feature>
<feature type="region of interest" description="Disordered" evidence="2">
    <location>
        <begin position="753"/>
        <end position="772"/>
    </location>
</feature>
<keyword evidence="1" id="KW-0175">Coiled coil</keyword>
<dbReference type="Proteomes" id="UP000030108">
    <property type="component" value="Unassembled WGS sequence"/>
</dbReference>
<evidence type="ECO:0000256" key="1">
    <source>
        <dbReference type="SAM" id="Coils"/>
    </source>
</evidence>
<feature type="non-terminal residue" evidence="3">
    <location>
        <position position="810"/>
    </location>
</feature>
<evidence type="ECO:0000313" key="4">
    <source>
        <dbReference type="Proteomes" id="UP000030108"/>
    </source>
</evidence>
<sequence length="810" mass="87636">MRRSNSIRPSTSRSQTLLANTVTNSTDDVTAYLDESSANINEIVQSRTTIGERDREIAKLKDHITTLTQVVNSRPPLEQVQALQKEYQNLELILQGTQRENERCMAELEKSKRREKTMEAELAKVYGDDWANHLGMATSSPSISRALPITANVRQSPPPQETNDGPSNAAINEHLEAVRMLVLGMDAKLAEREVRIGKEMARAEEEGQRAASARKKDEVYEISYGDNWTQGEYEEICQRSANDGAQITAKVEPYTPTPAPIRPKAKVTTTLKPTGPNAAGKRTPASSSVGRSTRPVSMMGTPSKAGPTTPAQLRPSPRINSPELATRTRPTVKSTSTPKSVPSRRTQPTPNGNKSPVRAPPLAPPTRSPLFKVSSPTAHRRVASASASSSVVSGGGEGDLARARHKVPSSLSSINLTCIVSAPASPPTTYPALPPLPTLNLNPSDPHDSSPEPTDLSAPPSAVPSELVEEPKRVIVSAPVTPVHVQPRPVDQPVPTRPRTSSVTIVDGDTRPTLDDPVKDSPGIRIKAKLTATTPPTNPSARTIPHIRPEQLVVPRQRSGSISAGSSFSGLATSTLSRASSVRVTSASRILSPPLSRPGLVLPGAHIFIPPPAIRSPPVSNLSSTSSNTFSSGSDSSAPATSIGRTRAPIEPGLGSKLGHVPAGLDEHGVDRDDSGIDMFEVDTEREEARSNRKMADLEISNKSLLAINASLEATKSRQVKEINALRRRLRESRFVLPHSAYLALEQEDPLETRPNFEEEEEGFRGKRRDAGYVDEEAKKPIRVLDVDELEQYADRNREQGHRDRTRNGN</sequence>
<feature type="region of interest" description="Disordered" evidence="2">
    <location>
        <begin position="484"/>
        <end position="521"/>
    </location>
</feature>
<feature type="compositionally biased region" description="Polar residues" evidence="2">
    <location>
        <begin position="284"/>
        <end position="295"/>
    </location>
</feature>
<feature type="region of interest" description="Disordered" evidence="2">
    <location>
        <begin position="248"/>
        <end position="409"/>
    </location>
</feature>
<dbReference type="OrthoDB" id="3363533at2759"/>
<evidence type="ECO:0000256" key="2">
    <source>
        <dbReference type="SAM" id="MobiDB-lite"/>
    </source>
</evidence>
<feature type="compositionally biased region" description="Low complexity" evidence="2">
    <location>
        <begin position="383"/>
        <end position="392"/>
    </location>
</feature>
<accession>A0A0A1ULP8</accession>
<name>A0A0A1ULP8_9AGAM</name>
<feature type="compositionally biased region" description="Basic and acidic residues" evidence="2">
    <location>
        <begin position="793"/>
        <end position="810"/>
    </location>
</feature>
<feature type="compositionally biased region" description="Basic and acidic residues" evidence="2">
    <location>
        <begin position="508"/>
        <end position="519"/>
    </location>
</feature>
<dbReference type="AlphaFoldDB" id="A0A0A1ULP8"/>
<evidence type="ECO:0000313" key="3">
    <source>
        <dbReference type="EMBL" id="EUC59218.1"/>
    </source>
</evidence>
<feature type="compositionally biased region" description="Polar residues" evidence="2">
    <location>
        <begin position="328"/>
        <end position="354"/>
    </location>
</feature>
<protein>
    <submittedName>
        <fullName evidence="3">Cytochrome P450 family protein, putative</fullName>
    </submittedName>
</protein>
<reference evidence="4" key="1">
    <citation type="journal article" date="2014" name="Genome Announc.">
        <title>Draft genome sequence of the plant-pathogenic soil fungus Rhizoctonia solani anastomosis group 3 strain Rhs1AP.</title>
        <authorList>
            <person name="Cubeta M.A."/>
            <person name="Thomas E."/>
            <person name="Dean R.A."/>
            <person name="Jabaji S."/>
            <person name="Neate S.M."/>
            <person name="Tavantzis S."/>
            <person name="Toda T."/>
            <person name="Vilgalys R."/>
            <person name="Bharathan N."/>
            <person name="Fedorova-Abrams N."/>
            <person name="Pakala S.B."/>
            <person name="Pakala S.M."/>
            <person name="Zafar N."/>
            <person name="Joardar V."/>
            <person name="Losada L."/>
            <person name="Nierman W.C."/>
        </authorList>
    </citation>
    <scope>NUCLEOTIDE SEQUENCE [LARGE SCALE GENOMIC DNA]</scope>
    <source>
        <strain evidence="4">AG-3</strain>
    </source>
</reference>
<feature type="coiled-coil region" evidence="1">
    <location>
        <begin position="80"/>
        <end position="121"/>
    </location>
</feature>
<feature type="compositionally biased region" description="Low complexity" evidence="2">
    <location>
        <begin position="616"/>
        <end position="642"/>
    </location>
</feature>
<gene>
    <name evidence="3" type="ORF">RSOL_302930</name>
</gene>